<organism evidence="1 2">
    <name type="scientific">Streptococcus anginosus subsp. whileyi CCUG 39159</name>
    <dbReference type="NCBI Taxonomy" id="1095729"/>
    <lineage>
        <taxon>Bacteria</taxon>
        <taxon>Bacillati</taxon>
        <taxon>Bacillota</taxon>
        <taxon>Bacilli</taxon>
        <taxon>Lactobacillales</taxon>
        <taxon>Streptococcaceae</taxon>
        <taxon>Streptococcus</taxon>
        <taxon>Streptococcus anginosus group</taxon>
    </lineage>
</organism>
<comment type="caution">
    <text evidence="1">The sequence shown here is derived from an EMBL/GenBank/DDBJ whole genome shotgun (WGS) entry which is preliminary data.</text>
</comment>
<dbReference type="PATRIC" id="fig|1095729.3.peg.1469"/>
<dbReference type="InterPro" id="IPR007793">
    <property type="entry name" value="DivIVA_fam"/>
</dbReference>
<dbReference type="EMBL" id="AICP01000044">
    <property type="protein sequence ID" value="EID21191.1"/>
    <property type="molecule type" value="Genomic_DNA"/>
</dbReference>
<gene>
    <name evidence="1" type="ORF">HMPREF1043_1144</name>
</gene>
<dbReference type="Pfam" id="PF05103">
    <property type="entry name" value="DivIVA"/>
    <property type="match status" value="1"/>
</dbReference>
<sequence>MSMKKQLLFGYSKSKTDDYIVSLLEEKEGIQKKLNYYMDISESLKEQVKVYQSREEEITQILVEARKSADKIILDAKEEANKLMRGVEDDVQQRLEIAEKDIRLLSDLKQQILVQEQSMKHSVEKLLNDYLNAVMSIDVRLLSEQEEEVSDKIEESQETIQKNRKIISFSKEYNNIEKENIPIYNFD</sequence>
<proteinExistence type="predicted"/>
<reference evidence="1 2" key="1">
    <citation type="submission" date="2012-01" db="EMBL/GenBank/DDBJ databases">
        <authorList>
            <person name="Harkins D.M."/>
            <person name="Madupu R."/>
            <person name="Durkin A.S."/>
            <person name="Torralba M."/>
            <person name="Methe B."/>
            <person name="Sutton G.G."/>
            <person name="Nelson K.E."/>
        </authorList>
    </citation>
    <scope>NUCLEOTIDE SEQUENCE [LARGE SCALE GENOMIC DNA]</scope>
    <source>
        <strain evidence="1 2">CCUG 39159</strain>
    </source>
</reference>
<protein>
    <submittedName>
        <fullName evidence="1">DivIVA protein</fullName>
    </submittedName>
</protein>
<dbReference type="AlphaFoldDB" id="I0SCT8"/>
<evidence type="ECO:0000313" key="1">
    <source>
        <dbReference type="EMBL" id="EID21191.1"/>
    </source>
</evidence>
<evidence type="ECO:0000313" key="2">
    <source>
        <dbReference type="Proteomes" id="UP000003245"/>
    </source>
</evidence>
<accession>I0SCT8</accession>
<dbReference type="Proteomes" id="UP000003245">
    <property type="component" value="Unassembled WGS sequence"/>
</dbReference>
<keyword evidence="2" id="KW-1185">Reference proteome</keyword>
<name>I0SCT8_STRAP</name>